<dbReference type="SMART" id="SM00184">
    <property type="entry name" value="RING"/>
    <property type="match status" value="1"/>
</dbReference>
<accession>A0A5E4QI91</accession>
<keyword evidence="5" id="KW-0539">Nucleus</keyword>
<dbReference type="PROSITE" id="PS00518">
    <property type="entry name" value="ZF_RING_1"/>
    <property type="match status" value="1"/>
</dbReference>
<protein>
    <recommendedName>
        <fullName evidence="8">RING-type domain-containing protein</fullName>
    </recommendedName>
</protein>
<keyword evidence="3" id="KW-0862">Zinc</keyword>
<evidence type="ECO:0000256" key="1">
    <source>
        <dbReference type="ARBA" id="ARBA00022723"/>
    </source>
</evidence>
<organism evidence="9 10">
    <name type="scientific">Leptidea sinapis</name>
    <dbReference type="NCBI Taxonomy" id="189913"/>
    <lineage>
        <taxon>Eukaryota</taxon>
        <taxon>Metazoa</taxon>
        <taxon>Ecdysozoa</taxon>
        <taxon>Arthropoda</taxon>
        <taxon>Hexapoda</taxon>
        <taxon>Insecta</taxon>
        <taxon>Pterygota</taxon>
        <taxon>Neoptera</taxon>
        <taxon>Endopterygota</taxon>
        <taxon>Lepidoptera</taxon>
        <taxon>Glossata</taxon>
        <taxon>Ditrysia</taxon>
        <taxon>Papilionoidea</taxon>
        <taxon>Pieridae</taxon>
        <taxon>Dismorphiinae</taxon>
        <taxon>Leptidea</taxon>
    </lineage>
</organism>
<dbReference type="GO" id="GO:0061630">
    <property type="term" value="F:ubiquitin protein ligase activity"/>
    <property type="evidence" value="ECO:0007669"/>
    <property type="project" value="TreeGrafter"/>
</dbReference>
<evidence type="ECO:0000256" key="2">
    <source>
        <dbReference type="ARBA" id="ARBA00022771"/>
    </source>
</evidence>
<feature type="compositionally biased region" description="Low complexity" evidence="7">
    <location>
        <begin position="221"/>
        <end position="242"/>
    </location>
</feature>
<evidence type="ECO:0000313" key="9">
    <source>
        <dbReference type="EMBL" id="VVC97223.1"/>
    </source>
</evidence>
<feature type="compositionally biased region" description="Basic residues" evidence="7">
    <location>
        <begin position="208"/>
        <end position="217"/>
    </location>
</feature>
<dbReference type="InterPro" id="IPR013083">
    <property type="entry name" value="Znf_RING/FYVE/PHD"/>
</dbReference>
<name>A0A5E4QI91_9NEOP</name>
<sequence>MNSPPECVNVLNSVDVGNRGVNKGDMEPIPNQSLKRSPSLNCAKCHDEYQSLCQRPAVCDWLCPSCRRKPNEKVAPGAAQQPKIQTSKRRRDWGRGMACIDRDDGVNDLGHEFTYCGSGKSDSTHQTLTRENMALARNCAVQLSKNGADAGKDWRSGLPVRVVRAFNNKNDVTELEPHKGYRVWKYLLRRDDPSPAPWGQGPVVNTKRILKARRKKRPLEPSTSSQPNSSPNSSRAPSPDSSFTTSPEPVDKKQDLETQNTTAKTLGHKIPSMSLESSKLKKAQNFNSLSLTEREAIKADKENVKLWDECLAICEKKGRKKFEEYVTGHFLCSNCQEEAVGPATTACLHNYCLKCLKEGYKWKDNLHCPTCQVGLIRATLSENEKLTRALRTVLPRYHAAEDLK</sequence>
<evidence type="ECO:0000256" key="6">
    <source>
        <dbReference type="PROSITE-ProRule" id="PRU00175"/>
    </source>
</evidence>
<dbReference type="EMBL" id="FZQP02003090">
    <property type="protein sequence ID" value="VVC97223.1"/>
    <property type="molecule type" value="Genomic_DNA"/>
</dbReference>
<dbReference type="InterPro" id="IPR015947">
    <property type="entry name" value="PUA-like_sf"/>
</dbReference>
<dbReference type="GO" id="GO:0008270">
    <property type="term" value="F:zinc ion binding"/>
    <property type="evidence" value="ECO:0007669"/>
    <property type="project" value="UniProtKB-KW"/>
</dbReference>
<keyword evidence="10" id="KW-1185">Reference proteome</keyword>
<evidence type="ECO:0000256" key="5">
    <source>
        <dbReference type="ARBA" id="ARBA00023242"/>
    </source>
</evidence>
<dbReference type="InterPro" id="IPR001841">
    <property type="entry name" value="Znf_RING"/>
</dbReference>
<feature type="region of interest" description="Disordered" evidence="7">
    <location>
        <begin position="71"/>
        <end position="91"/>
    </location>
</feature>
<evidence type="ECO:0000256" key="4">
    <source>
        <dbReference type="ARBA" id="ARBA00023125"/>
    </source>
</evidence>
<gene>
    <name evidence="9" type="ORF">LSINAPIS_LOCUS8556</name>
</gene>
<dbReference type="PANTHER" id="PTHR14140:SF45">
    <property type="entry name" value="RING-TYPE E3 UBIQUITIN TRANSFERASE"/>
    <property type="match status" value="1"/>
</dbReference>
<reference evidence="9 10" key="1">
    <citation type="submission" date="2017-07" db="EMBL/GenBank/DDBJ databases">
        <authorList>
            <person name="Talla V."/>
            <person name="Backstrom N."/>
        </authorList>
    </citation>
    <scope>NUCLEOTIDE SEQUENCE [LARGE SCALE GENOMIC DNA]</scope>
</reference>
<evidence type="ECO:0000256" key="3">
    <source>
        <dbReference type="ARBA" id="ARBA00022833"/>
    </source>
</evidence>
<dbReference type="Gene3D" id="3.30.40.10">
    <property type="entry name" value="Zinc/RING finger domain, C3HC4 (zinc finger)"/>
    <property type="match status" value="1"/>
</dbReference>
<dbReference type="InterPro" id="IPR018957">
    <property type="entry name" value="Znf_C3HC4_RING-type"/>
</dbReference>
<dbReference type="InterPro" id="IPR003105">
    <property type="entry name" value="SRA_YDG"/>
</dbReference>
<dbReference type="GO" id="GO:0005634">
    <property type="term" value="C:nucleus"/>
    <property type="evidence" value="ECO:0007669"/>
    <property type="project" value="UniProtKB-ARBA"/>
</dbReference>
<evidence type="ECO:0000313" key="10">
    <source>
        <dbReference type="Proteomes" id="UP000324832"/>
    </source>
</evidence>
<dbReference type="InterPro" id="IPR017907">
    <property type="entry name" value="Znf_RING_CS"/>
</dbReference>
<dbReference type="Pfam" id="PF00097">
    <property type="entry name" value="zf-C3HC4"/>
    <property type="match status" value="1"/>
</dbReference>
<dbReference type="GO" id="GO:0016567">
    <property type="term" value="P:protein ubiquitination"/>
    <property type="evidence" value="ECO:0007669"/>
    <property type="project" value="TreeGrafter"/>
</dbReference>
<feature type="domain" description="RING-type" evidence="8">
    <location>
        <begin position="332"/>
        <end position="372"/>
    </location>
</feature>
<dbReference type="SMART" id="SM00466">
    <property type="entry name" value="SRA"/>
    <property type="match status" value="1"/>
</dbReference>
<dbReference type="InterPro" id="IPR036987">
    <property type="entry name" value="SRA-YDG_sf"/>
</dbReference>
<dbReference type="Proteomes" id="UP000324832">
    <property type="component" value="Unassembled WGS sequence"/>
</dbReference>
<dbReference type="GO" id="GO:0003677">
    <property type="term" value="F:DNA binding"/>
    <property type="evidence" value="ECO:0007669"/>
    <property type="project" value="UniProtKB-KW"/>
</dbReference>
<dbReference type="PROSITE" id="PS50089">
    <property type="entry name" value="ZF_RING_2"/>
    <property type="match status" value="1"/>
</dbReference>
<evidence type="ECO:0000256" key="7">
    <source>
        <dbReference type="SAM" id="MobiDB-lite"/>
    </source>
</evidence>
<evidence type="ECO:0000259" key="8">
    <source>
        <dbReference type="PROSITE" id="PS50089"/>
    </source>
</evidence>
<dbReference type="Gene3D" id="2.30.280.10">
    <property type="entry name" value="SRA-YDG"/>
    <property type="match status" value="1"/>
</dbReference>
<feature type="region of interest" description="Disordered" evidence="7">
    <location>
        <begin position="192"/>
        <end position="270"/>
    </location>
</feature>
<dbReference type="PANTHER" id="PTHR14140">
    <property type="entry name" value="E3 UBIQUITIN-PROTEIN LIGASE UHRF-RELATED"/>
    <property type="match status" value="1"/>
</dbReference>
<dbReference type="InterPro" id="IPR045134">
    <property type="entry name" value="UHRF1/2-like"/>
</dbReference>
<dbReference type="GO" id="GO:0044027">
    <property type="term" value="P:negative regulation of gene expression via chromosomal CpG island methylation"/>
    <property type="evidence" value="ECO:0007669"/>
    <property type="project" value="TreeGrafter"/>
</dbReference>
<keyword evidence="4" id="KW-0238">DNA-binding</keyword>
<dbReference type="AlphaFoldDB" id="A0A5E4QI91"/>
<keyword evidence="1" id="KW-0479">Metal-binding</keyword>
<proteinExistence type="predicted"/>
<dbReference type="SUPFAM" id="SSF57850">
    <property type="entry name" value="RING/U-box"/>
    <property type="match status" value="1"/>
</dbReference>
<dbReference type="SUPFAM" id="SSF88697">
    <property type="entry name" value="PUA domain-like"/>
    <property type="match status" value="1"/>
</dbReference>
<keyword evidence="2 6" id="KW-0863">Zinc-finger</keyword>